<keyword evidence="3" id="KW-0238">DNA-binding</keyword>
<dbReference type="SUPFAM" id="SSF53850">
    <property type="entry name" value="Periplasmic binding protein-like II"/>
    <property type="match status" value="1"/>
</dbReference>
<reference evidence="6 7" key="1">
    <citation type="submission" date="2019-03" db="EMBL/GenBank/DDBJ databases">
        <title>Paraburkholderia sp. 7MH5, isolated from subtropical forest soil.</title>
        <authorList>
            <person name="Gao Z.-H."/>
            <person name="Qiu L.-H."/>
        </authorList>
    </citation>
    <scope>NUCLEOTIDE SEQUENCE [LARGE SCALE GENOMIC DNA]</scope>
    <source>
        <strain evidence="6 7">7MH5</strain>
    </source>
</reference>
<protein>
    <submittedName>
        <fullName evidence="6">LysR family transcriptional regulator</fullName>
    </submittedName>
</protein>
<dbReference type="GO" id="GO:0003700">
    <property type="term" value="F:DNA-binding transcription factor activity"/>
    <property type="evidence" value="ECO:0007669"/>
    <property type="project" value="InterPro"/>
</dbReference>
<dbReference type="Gene3D" id="3.40.190.290">
    <property type="match status" value="1"/>
</dbReference>
<name>A0A4P7D0H2_9BURK</name>
<dbReference type="InterPro" id="IPR036388">
    <property type="entry name" value="WH-like_DNA-bd_sf"/>
</dbReference>
<evidence type="ECO:0000256" key="1">
    <source>
        <dbReference type="ARBA" id="ARBA00009437"/>
    </source>
</evidence>
<dbReference type="PRINTS" id="PR00039">
    <property type="entry name" value="HTHLYSR"/>
</dbReference>
<accession>A0A4P7D0H2</accession>
<dbReference type="PANTHER" id="PTHR30126">
    <property type="entry name" value="HTH-TYPE TRANSCRIPTIONAL REGULATOR"/>
    <property type="match status" value="1"/>
</dbReference>
<keyword evidence="7" id="KW-1185">Reference proteome</keyword>
<dbReference type="CDD" id="cd05466">
    <property type="entry name" value="PBP2_LTTR_substrate"/>
    <property type="match status" value="1"/>
</dbReference>
<evidence type="ECO:0000256" key="2">
    <source>
        <dbReference type="ARBA" id="ARBA00023015"/>
    </source>
</evidence>
<dbReference type="GO" id="GO:0000976">
    <property type="term" value="F:transcription cis-regulatory region binding"/>
    <property type="evidence" value="ECO:0007669"/>
    <property type="project" value="TreeGrafter"/>
</dbReference>
<dbReference type="EMBL" id="CP038149">
    <property type="protein sequence ID" value="QBR00075.1"/>
    <property type="molecule type" value="Genomic_DNA"/>
</dbReference>
<sequence>MTLVQLRSFIAVVQHGGFTAAARALSISQTTITSQIQALEEEHGVELFHRRGRRVELSAVGMDLLPIARQISGLETDATSMLHDSGTLKHGSLKIGAVGPFHVTEMIESYHALYPHMHLSVTLGNSEAVLRDLNDYACDVGVIASVFDDERYHMQPYAQYPVIAFVNRAHRLAARDTITLAELAAEPLLMREPGSTTRKALETAFREAGLNPRTAMEIGSREALREAVARGLGVGTVSHSEYVPDDRLRPLRIDGDPVSTYIHVCCLRERRDSMLVSSFFKALKGNPNRGG</sequence>
<dbReference type="InterPro" id="IPR005119">
    <property type="entry name" value="LysR_subst-bd"/>
</dbReference>
<evidence type="ECO:0000256" key="4">
    <source>
        <dbReference type="ARBA" id="ARBA00023163"/>
    </source>
</evidence>
<evidence type="ECO:0000259" key="5">
    <source>
        <dbReference type="PROSITE" id="PS50931"/>
    </source>
</evidence>
<dbReference type="InterPro" id="IPR036390">
    <property type="entry name" value="WH_DNA-bd_sf"/>
</dbReference>
<dbReference type="OrthoDB" id="9786526at2"/>
<dbReference type="Gene3D" id="1.10.10.10">
    <property type="entry name" value="Winged helix-like DNA-binding domain superfamily/Winged helix DNA-binding domain"/>
    <property type="match status" value="1"/>
</dbReference>
<dbReference type="PANTHER" id="PTHR30126:SF94">
    <property type="entry name" value="LYSR FAMILY TRANSCRIPTIONAL REGULATOR"/>
    <property type="match status" value="1"/>
</dbReference>
<dbReference type="InterPro" id="IPR000847">
    <property type="entry name" value="LysR_HTH_N"/>
</dbReference>
<dbReference type="AlphaFoldDB" id="A0A4P7D0H2"/>
<evidence type="ECO:0000256" key="3">
    <source>
        <dbReference type="ARBA" id="ARBA00023125"/>
    </source>
</evidence>
<proteinExistence type="inferred from homology"/>
<dbReference type="PROSITE" id="PS50931">
    <property type="entry name" value="HTH_LYSR"/>
    <property type="match status" value="1"/>
</dbReference>
<dbReference type="RefSeq" id="WP_134753395.1">
    <property type="nucleotide sequence ID" value="NZ_CP038149.1"/>
</dbReference>
<dbReference type="KEGG" id="ppai:E1956_23580"/>
<gene>
    <name evidence="6" type="ORF">E1956_23580</name>
</gene>
<evidence type="ECO:0000313" key="7">
    <source>
        <dbReference type="Proteomes" id="UP000295727"/>
    </source>
</evidence>
<dbReference type="FunFam" id="1.10.10.10:FF:000001">
    <property type="entry name" value="LysR family transcriptional regulator"/>
    <property type="match status" value="1"/>
</dbReference>
<keyword evidence="4" id="KW-0804">Transcription</keyword>
<dbReference type="Pfam" id="PF00126">
    <property type="entry name" value="HTH_1"/>
    <property type="match status" value="1"/>
</dbReference>
<organism evidence="6 7">
    <name type="scientific">Paraburkholderia pallida</name>
    <dbReference type="NCBI Taxonomy" id="2547399"/>
    <lineage>
        <taxon>Bacteria</taxon>
        <taxon>Pseudomonadati</taxon>
        <taxon>Pseudomonadota</taxon>
        <taxon>Betaproteobacteria</taxon>
        <taxon>Burkholderiales</taxon>
        <taxon>Burkholderiaceae</taxon>
        <taxon>Paraburkholderia</taxon>
    </lineage>
</organism>
<dbReference type="SUPFAM" id="SSF46785">
    <property type="entry name" value="Winged helix' DNA-binding domain"/>
    <property type="match status" value="1"/>
</dbReference>
<feature type="domain" description="HTH lysR-type" evidence="5">
    <location>
        <begin position="1"/>
        <end position="58"/>
    </location>
</feature>
<keyword evidence="2" id="KW-0805">Transcription regulation</keyword>
<dbReference type="Pfam" id="PF03466">
    <property type="entry name" value="LysR_substrate"/>
    <property type="match status" value="1"/>
</dbReference>
<evidence type="ECO:0000313" key="6">
    <source>
        <dbReference type="EMBL" id="QBR00075.1"/>
    </source>
</evidence>
<dbReference type="Proteomes" id="UP000295727">
    <property type="component" value="Chromosome 2"/>
</dbReference>
<comment type="similarity">
    <text evidence="1">Belongs to the LysR transcriptional regulatory family.</text>
</comment>